<dbReference type="AlphaFoldDB" id="A0A1F6DKZ0"/>
<evidence type="ECO:0000313" key="2">
    <source>
        <dbReference type="EMBL" id="OGG61672.1"/>
    </source>
</evidence>
<keyword evidence="1" id="KW-0812">Transmembrane</keyword>
<evidence type="ECO:0000313" key="3">
    <source>
        <dbReference type="Proteomes" id="UP000178532"/>
    </source>
</evidence>
<dbReference type="EMBL" id="MFLI01000018">
    <property type="protein sequence ID" value="OGG61672.1"/>
    <property type="molecule type" value="Genomic_DNA"/>
</dbReference>
<reference evidence="2 3" key="1">
    <citation type="journal article" date="2016" name="Nat. Commun.">
        <title>Thousands of microbial genomes shed light on interconnected biogeochemical processes in an aquifer system.</title>
        <authorList>
            <person name="Anantharaman K."/>
            <person name="Brown C.T."/>
            <person name="Hug L.A."/>
            <person name="Sharon I."/>
            <person name="Castelle C.J."/>
            <person name="Probst A.J."/>
            <person name="Thomas B.C."/>
            <person name="Singh A."/>
            <person name="Wilkins M.J."/>
            <person name="Karaoz U."/>
            <person name="Brodie E.L."/>
            <person name="Williams K.H."/>
            <person name="Hubbard S.S."/>
            <person name="Banfield J.F."/>
        </authorList>
    </citation>
    <scope>NUCLEOTIDE SEQUENCE [LARGE SCALE GENOMIC DNA]</scope>
</reference>
<feature type="transmembrane region" description="Helical" evidence="1">
    <location>
        <begin position="65"/>
        <end position="83"/>
    </location>
</feature>
<organism evidence="2 3">
    <name type="scientific">Candidatus Kaiserbacteria bacterium RIFCSPHIGHO2_02_FULL_54_22</name>
    <dbReference type="NCBI Taxonomy" id="1798495"/>
    <lineage>
        <taxon>Bacteria</taxon>
        <taxon>Candidatus Kaiseribacteriota</taxon>
    </lineage>
</organism>
<keyword evidence="1" id="KW-1133">Transmembrane helix</keyword>
<gene>
    <name evidence="2" type="ORF">A3C19_01430</name>
</gene>
<comment type="caution">
    <text evidence="2">The sequence shown here is derived from an EMBL/GenBank/DDBJ whole genome shotgun (WGS) entry which is preliminary data.</text>
</comment>
<name>A0A1F6DKZ0_9BACT</name>
<evidence type="ECO:0000256" key="1">
    <source>
        <dbReference type="SAM" id="Phobius"/>
    </source>
</evidence>
<protein>
    <submittedName>
        <fullName evidence="2">Uncharacterized protein</fullName>
    </submittedName>
</protein>
<keyword evidence="1" id="KW-0472">Membrane</keyword>
<sequence length="84" mass="9817">MGKFRELALWTLPLLGIALHIVSYVSTLQGNAYPNYFRFFSEGGFWPLLVTVILWLCVYLRASWYILLLFVILFAFAMGWGAWY</sequence>
<feature type="transmembrane region" description="Helical" evidence="1">
    <location>
        <begin position="43"/>
        <end position="60"/>
    </location>
</feature>
<proteinExistence type="predicted"/>
<accession>A0A1F6DKZ0</accession>
<dbReference type="STRING" id="1798495.A3C19_01430"/>
<dbReference type="Proteomes" id="UP000178532">
    <property type="component" value="Unassembled WGS sequence"/>
</dbReference>